<reference evidence="8" key="1">
    <citation type="submission" date="2015-06" db="EMBL/GenBank/DDBJ databases">
        <authorList>
            <person name="Hoefler B.C."/>
            <person name="Straight P.D."/>
        </authorList>
    </citation>
    <scope>NUCLEOTIDE SEQUENCE</scope>
</reference>
<evidence type="ECO:0000256" key="1">
    <source>
        <dbReference type="ARBA" id="ARBA00004123"/>
    </source>
</evidence>
<dbReference type="InterPro" id="IPR004827">
    <property type="entry name" value="bZIP"/>
</dbReference>
<dbReference type="CDD" id="cd14695">
    <property type="entry name" value="bZIP_HLF"/>
    <property type="match status" value="1"/>
</dbReference>
<dbReference type="PANTHER" id="PTHR11988:SF42">
    <property type="entry name" value="PROTEIN GIANT"/>
    <property type="match status" value="1"/>
</dbReference>
<dbReference type="InterPro" id="IPR040223">
    <property type="entry name" value="PAR_bZIP"/>
</dbReference>
<dbReference type="Gene3D" id="1.20.5.170">
    <property type="match status" value="1"/>
</dbReference>
<feature type="compositionally biased region" description="Basic residues" evidence="6">
    <location>
        <begin position="442"/>
        <end position="457"/>
    </location>
</feature>
<name>A0A0K8UID0_BACLA</name>
<dbReference type="GO" id="GO:0005634">
    <property type="term" value="C:nucleus"/>
    <property type="evidence" value="ECO:0007669"/>
    <property type="project" value="UniProtKB-SubCell"/>
</dbReference>
<feature type="compositionally biased region" description="Polar residues" evidence="6">
    <location>
        <begin position="116"/>
        <end position="134"/>
    </location>
</feature>
<accession>A0A0K8UID0</accession>
<feature type="compositionally biased region" description="Low complexity" evidence="6">
    <location>
        <begin position="407"/>
        <end position="432"/>
    </location>
</feature>
<organism evidence="8">
    <name type="scientific">Bactrocera latifrons</name>
    <name type="common">Malaysian fruit fly</name>
    <name type="synonym">Chaetodacus latifrons</name>
    <dbReference type="NCBI Taxonomy" id="174628"/>
    <lineage>
        <taxon>Eukaryota</taxon>
        <taxon>Metazoa</taxon>
        <taxon>Ecdysozoa</taxon>
        <taxon>Arthropoda</taxon>
        <taxon>Hexapoda</taxon>
        <taxon>Insecta</taxon>
        <taxon>Pterygota</taxon>
        <taxon>Neoptera</taxon>
        <taxon>Endopterygota</taxon>
        <taxon>Diptera</taxon>
        <taxon>Brachycera</taxon>
        <taxon>Muscomorpha</taxon>
        <taxon>Tephritoidea</taxon>
        <taxon>Tephritidae</taxon>
        <taxon>Bactrocera</taxon>
        <taxon>Bactrocera</taxon>
    </lineage>
</organism>
<dbReference type="AlphaFoldDB" id="A0A0K8UID0"/>
<dbReference type="EMBL" id="GDHF01025875">
    <property type="protein sequence ID" value="JAI26439.1"/>
    <property type="molecule type" value="Transcribed_RNA"/>
</dbReference>
<sequence>MMIQEKLISGQFLFDLKNEHNNLLHSATAQHARLSAHQSFLSHSQAFNHSLPLTQHALHQTHGALPAATIEQLELYSAYAYQQQAQLIGSTAQAECASRHQSASEVLDLSRRDSVETASVRKTPSPYHTNSSIDAESPAGSPIHSQHQQQLLQPNLLYNAQQQMGRLAPPLASFYPAFYSSIGLAKEATAATTPPLAAAVTPPASNASLYTAHTQASPISNNSLAVATAVAAAAAAASTTPNSMLHNLKTEADVHMTPLSPSSSHDGRSKSPAMQLANVAPNNPTTPNSSSALNPLKSTRPFKAFPRDPLVIAANFAATDVLLDNPRVERYTEYRKRVLEQIHNSNGGARTITNPKMRRMNSRRNSNTSSNAPEGASSEGEERHGAGADESSDCDSSYTGGQADKVSSSAHANNGEENNNIGAGNSSSSAGGQVKDAAYYERRRKNNAAAKKSRDRRRIKEDEIAIRAAYLERQNIELLCQIDALKAQLAAFTSKAVSA</sequence>
<proteinExistence type="predicted"/>
<evidence type="ECO:0000256" key="3">
    <source>
        <dbReference type="ARBA" id="ARBA00023125"/>
    </source>
</evidence>
<keyword evidence="3" id="KW-0238">DNA-binding</keyword>
<comment type="subcellular location">
    <subcellularLocation>
        <location evidence="1">Nucleus</location>
    </subcellularLocation>
</comment>
<feature type="region of interest" description="Disordered" evidence="6">
    <location>
        <begin position="345"/>
        <end position="459"/>
    </location>
</feature>
<dbReference type="Pfam" id="PF07716">
    <property type="entry name" value="bZIP_2"/>
    <property type="match status" value="1"/>
</dbReference>
<dbReference type="PROSITE" id="PS00036">
    <property type="entry name" value="BZIP_BASIC"/>
    <property type="match status" value="1"/>
</dbReference>
<dbReference type="SMART" id="SM00338">
    <property type="entry name" value="BRLZ"/>
    <property type="match status" value="1"/>
</dbReference>
<dbReference type="PROSITE" id="PS50217">
    <property type="entry name" value="BZIP"/>
    <property type="match status" value="1"/>
</dbReference>
<dbReference type="GO" id="GO:0000981">
    <property type="term" value="F:DNA-binding transcription factor activity, RNA polymerase II-specific"/>
    <property type="evidence" value="ECO:0007669"/>
    <property type="project" value="TreeGrafter"/>
</dbReference>
<keyword evidence="5" id="KW-0539">Nucleus</keyword>
<evidence type="ECO:0000256" key="4">
    <source>
        <dbReference type="ARBA" id="ARBA00023163"/>
    </source>
</evidence>
<dbReference type="SUPFAM" id="SSF57959">
    <property type="entry name" value="Leucine zipper domain"/>
    <property type="match status" value="1"/>
</dbReference>
<feature type="region of interest" description="Disordered" evidence="6">
    <location>
        <begin position="257"/>
        <end position="297"/>
    </location>
</feature>
<protein>
    <submittedName>
        <fullName evidence="8">Protein giant</fullName>
    </submittedName>
</protein>
<evidence type="ECO:0000256" key="5">
    <source>
        <dbReference type="ARBA" id="ARBA00023242"/>
    </source>
</evidence>
<feature type="domain" description="BZIP" evidence="7">
    <location>
        <begin position="436"/>
        <end position="494"/>
    </location>
</feature>
<dbReference type="PANTHER" id="PTHR11988">
    <property type="entry name" value="THYROTROPH EMBRYONIC FACTOR RELATED"/>
    <property type="match status" value="1"/>
</dbReference>
<feature type="compositionally biased region" description="Polar residues" evidence="6">
    <location>
        <begin position="345"/>
        <end position="354"/>
    </location>
</feature>
<dbReference type="OrthoDB" id="6022300at2759"/>
<dbReference type="InterPro" id="IPR046347">
    <property type="entry name" value="bZIP_sf"/>
</dbReference>
<keyword evidence="4" id="KW-0804">Transcription</keyword>
<keyword evidence="2" id="KW-0805">Transcription regulation</keyword>
<gene>
    <name evidence="8" type="primary">gt</name>
    <name evidence="8" type="ORF">c0_g1_i1</name>
</gene>
<evidence type="ECO:0000313" key="8">
    <source>
        <dbReference type="EMBL" id="JAI26439.1"/>
    </source>
</evidence>
<feature type="region of interest" description="Disordered" evidence="6">
    <location>
        <begin position="103"/>
        <end position="149"/>
    </location>
</feature>
<feature type="compositionally biased region" description="Low complexity" evidence="6">
    <location>
        <begin position="276"/>
        <end position="295"/>
    </location>
</feature>
<evidence type="ECO:0000256" key="6">
    <source>
        <dbReference type="SAM" id="MobiDB-lite"/>
    </source>
</evidence>
<dbReference type="GO" id="GO:0000978">
    <property type="term" value="F:RNA polymerase II cis-regulatory region sequence-specific DNA binding"/>
    <property type="evidence" value="ECO:0007669"/>
    <property type="project" value="TreeGrafter"/>
</dbReference>
<dbReference type="GeneID" id="108976245"/>
<evidence type="ECO:0000256" key="2">
    <source>
        <dbReference type="ARBA" id="ARBA00023015"/>
    </source>
</evidence>
<dbReference type="CTD" id="31227"/>
<evidence type="ECO:0000259" key="7">
    <source>
        <dbReference type="PROSITE" id="PS50217"/>
    </source>
</evidence>